<dbReference type="PROSITE" id="PS51782">
    <property type="entry name" value="LYSM"/>
    <property type="match status" value="1"/>
</dbReference>
<gene>
    <name evidence="2" type="ORF">CKAH01_10312</name>
</gene>
<dbReference type="Proteomes" id="UP001281614">
    <property type="component" value="Unassembled WGS sequence"/>
</dbReference>
<dbReference type="Pfam" id="PF01476">
    <property type="entry name" value="LysM"/>
    <property type="match status" value="1"/>
</dbReference>
<keyword evidence="3" id="KW-1185">Reference proteome</keyword>
<organism evidence="2 3">
    <name type="scientific">Colletotrichum kahawae</name>
    <name type="common">Coffee berry disease fungus</name>
    <dbReference type="NCBI Taxonomy" id="34407"/>
    <lineage>
        <taxon>Eukaryota</taxon>
        <taxon>Fungi</taxon>
        <taxon>Dikarya</taxon>
        <taxon>Ascomycota</taxon>
        <taxon>Pezizomycotina</taxon>
        <taxon>Sordariomycetes</taxon>
        <taxon>Hypocreomycetidae</taxon>
        <taxon>Glomerellales</taxon>
        <taxon>Glomerellaceae</taxon>
        <taxon>Colletotrichum</taxon>
        <taxon>Colletotrichum gloeosporioides species complex</taxon>
    </lineage>
</organism>
<evidence type="ECO:0000313" key="2">
    <source>
        <dbReference type="EMBL" id="KAK2729363.1"/>
    </source>
</evidence>
<dbReference type="AlphaFoldDB" id="A0AAE0CZ23"/>
<dbReference type="InterPro" id="IPR036779">
    <property type="entry name" value="LysM_dom_sf"/>
</dbReference>
<dbReference type="CDD" id="cd00118">
    <property type="entry name" value="LysM"/>
    <property type="match status" value="1"/>
</dbReference>
<evidence type="ECO:0000259" key="1">
    <source>
        <dbReference type="PROSITE" id="PS51782"/>
    </source>
</evidence>
<proteinExistence type="predicted"/>
<evidence type="ECO:0000313" key="3">
    <source>
        <dbReference type="Proteomes" id="UP001281614"/>
    </source>
</evidence>
<feature type="domain" description="LysM" evidence="1">
    <location>
        <begin position="7"/>
        <end position="51"/>
    </location>
</feature>
<accession>A0AAE0CZ23</accession>
<protein>
    <submittedName>
        <fullName evidence="2">LysM domain-containing protein</fullName>
    </submittedName>
</protein>
<sequence>MVNNRGRFYFVVSGDSCAQIASNYGISVSQLATWNNVGGAACGGLWANVWE</sequence>
<name>A0AAE0CZ23_COLKA</name>
<dbReference type="Gene3D" id="3.10.350.10">
    <property type="entry name" value="LysM domain"/>
    <property type="match status" value="1"/>
</dbReference>
<dbReference type="SUPFAM" id="SSF54106">
    <property type="entry name" value="LysM domain"/>
    <property type="match status" value="1"/>
</dbReference>
<comment type="caution">
    <text evidence="2">The sequence shown here is derived from an EMBL/GenBank/DDBJ whole genome shotgun (WGS) entry which is preliminary data.</text>
</comment>
<dbReference type="InterPro" id="IPR018392">
    <property type="entry name" value="LysM"/>
</dbReference>
<dbReference type="EMBL" id="VYYT01000799">
    <property type="protein sequence ID" value="KAK2729363.1"/>
    <property type="molecule type" value="Genomic_DNA"/>
</dbReference>
<reference evidence="2" key="1">
    <citation type="submission" date="2023-02" db="EMBL/GenBank/DDBJ databases">
        <title>Colletotrichum kahawae CIFC_Que2 genome sequencing and assembly.</title>
        <authorList>
            <person name="Baroncelli R."/>
        </authorList>
    </citation>
    <scope>NUCLEOTIDE SEQUENCE</scope>
    <source>
        <strain evidence="2">CIFC_Que2</strain>
    </source>
</reference>